<keyword evidence="4" id="KW-1185">Reference proteome</keyword>
<evidence type="ECO:0000256" key="2">
    <source>
        <dbReference type="SAM" id="Phobius"/>
    </source>
</evidence>
<feature type="transmembrane region" description="Helical" evidence="2">
    <location>
        <begin position="12"/>
        <end position="31"/>
    </location>
</feature>
<dbReference type="RefSeq" id="WP_204195263.1">
    <property type="nucleotide sequence ID" value="NZ_JAFEMC010000001.1"/>
</dbReference>
<keyword evidence="2" id="KW-0472">Membrane</keyword>
<gene>
    <name evidence="3" type="ORF">ILT43_04390</name>
</gene>
<evidence type="ECO:0000313" key="3">
    <source>
        <dbReference type="EMBL" id="MBM6575599.1"/>
    </source>
</evidence>
<protein>
    <recommendedName>
        <fullName evidence="5">Colicin transporter</fullName>
    </recommendedName>
</protein>
<evidence type="ECO:0000256" key="1">
    <source>
        <dbReference type="SAM" id="Coils"/>
    </source>
</evidence>
<keyword evidence="1" id="KW-0175">Coiled coil</keyword>
<name>A0ABS2D3W5_9SPHN</name>
<accession>A0ABS2D3W5</accession>
<feature type="coiled-coil region" evidence="1">
    <location>
        <begin position="30"/>
        <end position="57"/>
    </location>
</feature>
<keyword evidence="2" id="KW-0812">Transmembrane</keyword>
<evidence type="ECO:0000313" key="4">
    <source>
        <dbReference type="Proteomes" id="UP000763641"/>
    </source>
</evidence>
<evidence type="ECO:0008006" key="5">
    <source>
        <dbReference type="Google" id="ProtNLM"/>
    </source>
</evidence>
<keyword evidence="2" id="KW-1133">Transmembrane helix</keyword>
<organism evidence="3 4">
    <name type="scientific">Sphingomonas longa</name>
    <dbReference type="NCBI Taxonomy" id="2778730"/>
    <lineage>
        <taxon>Bacteria</taxon>
        <taxon>Pseudomonadati</taxon>
        <taxon>Pseudomonadota</taxon>
        <taxon>Alphaproteobacteria</taxon>
        <taxon>Sphingomonadales</taxon>
        <taxon>Sphingomonadaceae</taxon>
        <taxon>Sphingomonas</taxon>
    </lineage>
</organism>
<dbReference type="EMBL" id="JAFEMC010000001">
    <property type="protein sequence ID" value="MBM6575599.1"/>
    <property type="molecule type" value="Genomic_DNA"/>
</dbReference>
<proteinExistence type="predicted"/>
<sequence length="219" mass="23236">MTAAYRLKGIGWFGGAVVVVLGFYLVSLQVATERKKLEQLNGRILSAQRDIRALETEFDTRANLAQLEKWNGDTLALSAPVARQFVSDEGALAALDVTQPMMPAMKDGRMQTAALLVPSGVQQPLNQPQPVQVTQPQAAMTLVAANAPALRTPAAVRVAAVVATPQAAPARAVEASVVRAAAAVAKVRPQAVAMLDRKLLSDSTFSDILSSARAEARKR</sequence>
<dbReference type="Proteomes" id="UP000763641">
    <property type="component" value="Unassembled WGS sequence"/>
</dbReference>
<reference evidence="3 4" key="1">
    <citation type="submission" date="2020-12" db="EMBL/GenBank/DDBJ databases">
        <title>Sphingomonas sp.</title>
        <authorList>
            <person name="Kim M.K."/>
        </authorList>
    </citation>
    <scope>NUCLEOTIDE SEQUENCE [LARGE SCALE GENOMIC DNA]</scope>
    <source>
        <strain evidence="3 4">BT552</strain>
    </source>
</reference>
<comment type="caution">
    <text evidence="3">The sequence shown here is derived from an EMBL/GenBank/DDBJ whole genome shotgun (WGS) entry which is preliminary data.</text>
</comment>